<evidence type="ECO:0000313" key="2">
    <source>
        <dbReference type="Proteomes" id="UP000236738"/>
    </source>
</evidence>
<dbReference type="Pfam" id="PF11009">
    <property type="entry name" value="BrxC"/>
    <property type="match status" value="1"/>
</dbReference>
<protein>
    <submittedName>
        <fullName evidence="1">Bacillithiol system protein YtxJ</fullName>
    </submittedName>
</protein>
<dbReference type="Gene3D" id="3.40.30.10">
    <property type="entry name" value="Glutaredoxin"/>
    <property type="match status" value="1"/>
</dbReference>
<keyword evidence="2" id="KW-1185">Reference proteome</keyword>
<sequence>MGFFDQLFGGNDENEYEQTSWQELESVEEYREAVNHSFEKPVLFFKHSTTCFISKTIKKNLEKQISQSDDKDKVDLYYLDLLHFRPISNLMANDLDVTHQSPQAILIKNGEVKYSASHNSIDFHDVLKSMF</sequence>
<dbReference type="Proteomes" id="UP000236738">
    <property type="component" value="Unassembled WGS sequence"/>
</dbReference>
<dbReference type="AlphaFoldDB" id="A0A1H5TAF1"/>
<name>A0A1H5TAF1_9FLAO</name>
<evidence type="ECO:0000313" key="1">
    <source>
        <dbReference type="EMBL" id="SEF59776.1"/>
    </source>
</evidence>
<dbReference type="SUPFAM" id="SSF52833">
    <property type="entry name" value="Thioredoxin-like"/>
    <property type="match status" value="1"/>
</dbReference>
<dbReference type="RefSeq" id="WP_103912447.1">
    <property type="nucleotide sequence ID" value="NZ_FNUS01000001.1"/>
</dbReference>
<dbReference type="InterPro" id="IPR022551">
    <property type="entry name" value="BrxC"/>
</dbReference>
<dbReference type="EMBL" id="FNUS01000001">
    <property type="protein sequence ID" value="SEF59776.1"/>
    <property type="molecule type" value="Genomic_DNA"/>
</dbReference>
<accession>A0A1H5TAF1</accession>
<proteinExistence type="predicted"/>
<dbReference type="OrthoDB" id="677051at2"/>
<gene>
    <name evidence="1" type="ORF">SAMN05421847_0415</name>
</gene>
<dbReference type="InterPro" id="IPR036249">
    <property type="entry name" value="Thioredoxin-like_sf"/>
</dbReference>
<organism evidence="1 2">
    <name type="scientific">Halpernia humi</name>
    <dbReference type="NCBI Taxonomy" id="493375"/>
    <lineage>
        <taxon>Bacteria</taxon>
        <taxon>Pseudomonadati</taxon>
        <taxon>Bacteroidota</taxon>
        <taxon>Flavobacteriia</taxon>
        <taxon>Flavobacteriales</taxon>
        <taxon>Weeksellaceae</taxon>
        <taxon>Chryseobacterium group</taxon>
        <taxon>Halpernia</taxon>
    </lineage>
</organism>
<dbReference type="NCBIfam" id="TIGR04019">
    <property type="entry name" value="B_thiol_YtxJ"/>
    <property type="match status" value="1"/>
</dbReference>
<reference evidence="2" key="1">
    <citation type="submission" date="2016-10" db="EMBL/GenBank/DDBJ databases">
        <authorList>
            <person name="Varghese N."/>
            <person name="Submissions S."/>
        </authorList>
    </citation>
    <scope>NUCLEOTIDE SEQUENCE [LARGE SCALE GENOMIC DNA]</scope>
    <source>
        <strain evidence="2">DSM 21580</strain>
    </source>
</reference>